<dbReference type="Gene3D" id="1.10.12.10">
    <property type="entry name" value="Lyase 2-enoyl-coa Hydratase, Chain A, domain 2"/>
    <property type="match status" value="1"/>
</dbReference>
<accession>A0AAP2E0B1</accession>
<dbReference type="Proteomes" id="UP001319080">
    <property type="component" value="Unassembled WGS sequence"/>
</dbReference>
<dbReference type="CDD" id="cd06558">
    <property type="entry name" value="crotonase-like"/>
    <property type="match status" value="1"/>
</dbReference>
<comment type="similarity">
    <text evidence="1">Belongs to the enoyl-CoA hydratase/isomerase family.</text>
</comment>
<name>A0AAP2E0B1_9BACT</name>
<dbReference type="PANTHER" id="PTHR43459">
    <property type="entry name" value="ENOYL-COA HYDRATASE"/>
    <property type="match status" value="1"/>
</dbReference>
<dbReference type="Gene3D" id="3.90.226.10">
    <property type="entry name" value="2-enoyl-CoA Hydratase, Chain A, domain 1"/>
    <property type="match status" value="1"/>
</dbReference>
<evidence type="ECO:0000313" key="2">
    <source>
        <dbReference type="EMBL" id="MBT1710626.1"/>
    </source>
</evidence>
<dbReference type="RefSeq" id="WP_254086201.1">
    <property type="nucleotide sequence ID" value="NZ_JAHESE010000024.1"/>
</dbReference>
<dbReference type="InterPro" id="IPR014748">
    <property type="entry name" value="Enoyl-CoA_hydra_C"/>
</dbReference>
<evidence type="ECO:0000313" key="3">
    <source>
        <dbReference type="Proteomes" id="UP001319080"/>
    </source>
</evidence>
<dbReference type="GO" id="GO:0003824">
    <property type="term" value="F:catalytic activity"/>
    <property type="evidence" value="ECO:0007669"/>
    <property type="project" value="UniProtKB-ARBA"/>
</dbReference>
<proteinExistence type="inferred from homology"/>
<keyword evidence="3" id="KW-1185">Reference proteome</keyword>
<dbReference type="PANTHER" id="PTHR43459:SF1">
    <property type="entry name" value="EG:BACN32G11.4 PROTEIN"/>
    <property type="match status" value="1"/>
</dbReference>
<dbReference type="InterPro" id="IPR001753">
    <property type="entry name" value="Enoyl-CoA_hydra/iso"/>
</dbReference>
<dbReference type="AlphaFoldDB" id="A0AAP2E0B1"/>
<sequence>MDFTTLRYTVENGVATITLNRPDVYNALNDEITYELQDALKAVAKDAAARVVVLTGAGKAFCSGQDLKASAATPNRSFQESLHKRYNPIIRAMRQLPKPIVCRLNGVAAGAGCSLALACDVIVAAEDAVLTEVFINIGLVPDSGSSYFLPRLVGMAKAFELCTLGSKVSAKDAADWGLINRAVPADQLDAAVKIYTDYYATAPTKAIGLIKKMLQKSATATLDDMLEYEAYCQEIAGGTADHKEGVQAFLEKRKPAFAGK</sequence>
<dbReference type="EMBL" id="JAHESE010000024">
    <property type="protein sequence ID" value="MBT1710626.1"/>
    <property type="molecule type" value="Genomic_DNA"/>
</dbReference>
<evidence type="ECO:0000256" key="1">
    <source>
        <dbReference type="ARBA" id="ARBA00005254"/>
    </source>
</evidence>
<organism evidence="2 3">
    <name type="scientific">Dawidia cretensis</name>
    <dbReference type="NCBI Taxonomy" id="2782350"/>
    <lineage>
        <taxon>Bacteria</taxon>
        <taxon>Pseudomonadati</taxon>
        <taxon>Bacteroidota</taxon>
        <taxon>Cytophagia</taxon>
        <taxon>Cytophagales</taxon>
        <taxon>Chryseotaleaceae</taxon>
        <taxon>Dawidia</taxon>
    </lineage>
</organism>
<dbReference type="InterPro" id="IPR029045">
    <property type="entry name" value="ClpP/crotonase-like_dom_sf"/>
</dbReference>
<dbReference type="Pfam" id="PF00378">
    <property type="entry name" value="ECH_1"/>
    <property type="match status" value="1"/>
</dbReference>
<gene>
    <name evidence="2" type="ORF">KK062_20465</name>
</gene>
<comment type="caution">
    <text evidence="2">The sequence shown here is derived from an EMBL/GenBank/DDBJ whole genome shotgun (WGS) entry which is preliminary data.</text>
</comment>
<protein>
    <submittedName>
        <fullName evidence="2">Enoyl-CoA hydratase/isomerase family protein</fullName>
    </submittedName>
</protein>
<reference evidence="2 3" key="1">
    <citation type="submission" date="2021-05" db="EMBL/GenBank/DDBJ databases">
        <title>A Polyphasic approach of four new species of the genus Ohtaekwangia: Ohtaekwangia histidinii sp. nov., Ohtaekwangia cretensis sp. nov., Ohtaekwangia indiensis sp. nov., Ohtaekwangia reichenbachii sp. nov. from diverse environment.</title>
        <authorList>
            <person name="Octaviana S."/>
        </authorList>
    </citation>
    <scope>NUCLEOTIDE SEQUENCE [LARGE SCALE GENOMIC DNA]</scope>
    <source>
        <strain evidence="2 3">PWU5</strain>
    </source>
</reference>
<dbReference type="SUPFAM" id="SSF52096">
    <property type="entry name" value="ClpP/crotonase"/>
    <property type="match status" value="1"/>
</dbReference>